<keyword evidence="1" id="KW-1133">Transmembrane helix</keyword>
<feature type="transmembrane region" description="Helical" evidence="1">
    <location>
        <begin position="6"/>
        <end position="32"/>
    </location>
</feature>
<gene>
    <name evidence="2" type="ORF">F0U60_10000</name>
</gene>
<evidence type="ECO:0000313" key="2">
    <source>
        <dbReference type="EMBL" id="WNG44406.1"/>
    </source>
</evidence>
<dbReference type="Pfam" id="PF14559">
    <property type="entry name" value="TPR_19"/>
    <property type="match status" value="1"/>
</dbReference>
<dbReference type="Proteomes" id="UP001611383">
    <property type="component" value="Chromosome"/>
</dbReference>
<feature type="transmembrane region" description="Helical" evidence="1">
    <location>
        <begin position="225"/>
        <end position="247"/>
    </location>
</feature>
<dbReference type="EMBL" id="CP043494">
    <property type="protein sequence ID" value="WNG44406.1"/>
    <property type="molecule type" value="Genomic_DNA"/>
</dbReference>
<protein>
    <submittedName>
        <fullName evidence="2">Tetratricopeptide repeat protein</fullName>
    </submittedName>
</protein>
<sequence>MNTSWLLWLVLSALTGSPVLSALAVLGFIWVADRYTVGILPSPFRALGRWQRASKLQRMLQANPHDRRARYELADLWVRRGKYAAAVEVLKPNLEAGDDDQATLFLLGVAYLGAGDAARGELLLDEAAKQEPGYQMGAIDLERGRFRLARGDLKGAIEALERLRAARPGTVEGRVLLAQALDRSGRDGEGALMREEAWKEYVVAPGFQRRRERLWAWRARPSRPIAYGAVLVVVLALGFSLVSRLSVPAPSPDGYGYYDDPGMAADSE</sequence>
<dbReference type="InterPro" id="IPR011990">
    <property type="entry name" value="TPR-like_helical_dom_sf"/>
</dbReference>
<dbReference type="Pfam" id="PF13432">
    <property type="entry name" value="TPR_16"/>
    <property type="match status" value="1"/>
</dbReference>
<keyword evidence="1" id="KW-0812">Transmembrane</keyword>
<name>A0ABY9WTQ2_9BACT</name>
<evidence type="ECO:0000256" key="1">
    <source>
        <dbReference type="SAM" id="Phobius"/>
    </source>
</evidence>
<dbReference type="Gene3D" id="1.25.40.10">
    <property type="entry name" value="Tetratricopeptide repeat domain"/>
    <property type="match status" value="1"/>
</dbReference>
<dbReference type="RefSeq" id="WP_395817136.1">
    <property type="nucleotide sequence ID" value="NZ_CP043494.1"/>
</dbReference>
<organism evidence="2 3">
    <name type="scientific">Archangium minus</name>
    <dbReference type="NCBI Taxonomy" id="83450"/>
    <lineage>
        <taxon>Bacteria</taxon>
        <taxon>Pseudomonadati</taxon>
        <taxon>Myxococcota</taxon>
        <taxon>Myxococcia</taxon>
        <taxon>Myxococcales</taxon>
        <taxon>Cystobacterineae</taxon>
        <taxon>Archangiaceae</taxon>
        <taxon>Archangium</taxon>
    </lineage>
</organism>
<dbReference type="SUPFAM" id="SSF48452">
    <property type="entry name" value="TPR-like"/>
    <property type="match status" value="1"/>
</dbReference>
<accession>A0ABY9WTQ2</accession>
<keyword evidence="3" id="KW-1185">Reference proteome</keyword>
<evidence type="ECO:0000313" key="3">
    <source>
        <dbReference type="Proteomes" id="UP001611383"/>
    </source>
</evidence>
<reference evidence="2 3" key="1">
    <citation type="submission" date="2019-08" db="EMBL/GenBank/DDBJ databases">
        <title>Archangium and Cystobacter genomes.</title>
        <authorList>
            <person name="Chen I.-C.K."/>
            <person name="Wielgoss S."/>
        </authorList>
    </citation>
    <scope>NUCLEOTIDE SEQUENCE [LARGE SCALE GENOMIC DNA]</scope>
    <source>
        <strain evidence="2 3">Cbm 6</strain>
    </source>
</reference>
<proteinExistence type="predicted"/>
<keyword evidence="1" id="KW-0472">Membrane</keyword>